<feature type="compositionally biased region" description="Gly residues" evidence="3">
    <location>
        <begin position="460"/>
        <end position="470"/>
    </location>
</feature>
<dbReference type="Proteomes" id="UP000239560">
    <property type="component" value="Unassembled WGS sequence"/>
</dbReference>
<protein>
    <submittedName>
        <fullName evidence="5">BY PROTMAP: gi|342320997|gb|EGU12935.1| Rnp24p [Rhodotorula glutinis ATCC 204091]</fullName>
    </submittedName>
</protein>
<dbReference type="EMBL" id="CWKI01000005">
    <property type="protein sequence ID" value="CTR07031.1"/>
    <property type="molecule type" value="Genomic_DNA"/>
</dbReference>
<feature type="compositionally biased region" description="Low complexity" evidence="3">
    <location>
        <begin position="119"/>
        <end position="136"/>
    </location>
</feature>
<dbReference type="SMART" id="SM00360">
    <property type="entry name" value="RRM"/>
    <property type="match status" value="2"/>
</dbReference>
<organism evidence="5 7">
    <name type="scientific">Rhodotorula toruloides</name>
    <name type="common">Yeast</name>
    <name type="synonym">Rhodosporidium toruloides</name>
    <dbReference type="NCBI Taxonomy" id="5286"/>
    <lineage>
        <taxon>Eukaryota</taxon>
        <taxon>Fungi</taxon>
        <taxon>Dikarya</taxon>
        <taxon>Basidiomycota</taxon>
        <taxon>Pucciniomycotina</taxon>
        <taxon>Microbotryomycetes</taxon>
        <taxon>Sporidiobolales</taxon>
        <taxon>Sporidiobolaceae</taxon>
        <taxon>Rhodotorula</taxon>
    </lineage>
</organism>
<dbReference type="GO" id="GO:0005730">
    <property type="term" value="C:nucleolus"/>
    <property type="evidence" value="ECO:0007669"/>
    <property type="project" value="TreeGrafter"/>
</dbReference>
<evidence type="ECO:0000256" key="3">
    <source>
        <dbReference type="SAM" id="MobiDB-lite"/>
    </source>
</evidence>
<dbReference type="SUPFAM" id="SSF54928">
    <property type="entry name" value="RNA-binding domain, RBD"/>
    <property type="match status" value="2"/>
</dbReference>
<dbReference type="Proteomes" id="UP000199069">
    <property type="component" value="Unassembled WGS sequence"/>
</dbReference>
<dbReference type="PANTHER" id="PTHR23236:SF95">
    <property type="entry name" value="NUCLEOLAR PROTEIN 13"/>
    <property type="match status" value="1"/>
</dbReference>
<proteinExistence type="predicted"/>
<feature type="region of interest" description="Disordered" evidence="3">
    <location>
        <begin position="265"/>
        <end position="284"/>
    </location>
</feature>
<accession>A0A0K3CIH6</accession>
<feature type="region of interest" description="Disordered" evidence="3">
    <location>
        <begin position="330"/>
        <end position="390"/>
    </location>
</feature>
<dbReference type="GO" id="GO:0003723">
    <property type="term" value="F:RNA binding"/>
    <property type="evidence" value="ECO:0007669"/>
    <property type="project" value="UniProtKB-UniRule"/>
</dbReference>
<feature type="compositionally biased region" description="Basic residues" evidence="3">
    <location>
        <begin position="93"/>
        <end position="102"/>
    </location>
</feature>
<evidence type="ECO:0000313" key="8">
    <source>
        <dbReference type="Proteomes" id="UP000239560"/>
    </source>
</evidence>
<dbReference type="InterPro" id="IPR000504">
    <property type="entry name" value="RRM_dom"/>
</dbReference>
<reference evidence="6 8" key="2">
    <citation type="journal article" date="2018" name="Elife">
        <title>Functional genomics of lipid metabolism in the oleaginous yeast Rhodosporidium toruloides.</title>
        <authorList>
            <person name="Coradetti S.T."/>
            <person name="Pinel D."/>
            <person name="Geiselman G."/>
            <person name="Ito M."/>
            <person name="Mondo S."/>
            <person name="Reilly M.C."/>
            <person name="Cheng Y.F."/>
            <person name="Bauer S."/>
            <person name="Grigoriev I."/>
            <person name="Gladden J.M."/>
            <person name="Simmons B.A."/>
            <person name="Brem R."/>
            <person name="Arkin A.P."/>
            <person name="Skerker J.M."/>
        </authorList>
    </citation>
    <scope>NUCLEOTIDE SEQUENCE [LARGE SCALE GENOMIC DNA]</scope>
    <source>
        <strain evidence="6 8">NBRC 0880</strain>
    </source>
</reference>
<evidence type="ECO:0000313" key="7">
    <source>
        <dbReference type="Proteomes" id="UP000199069"/>
    </source>
</evidence>
<dbReference type="InterPro" id="IPR012677">
    <property type="entry name" value="Nucleotide-bd_a/b_plait_sf"/>
</dbReference>
<feature type="region of interest" description="Disordered" evidence="3">
    <location>
        <begin position="231"/>
        <end position="250"/>
    </location>
</feature>
<name>A0A0K3CIH6_RHOTO</name>
<dbReference type="PANTHER" id="PTHR23236">
    <property type="entry name" value="EUKARYOTIC TRANSLATION INITIATION FACTOR 4B/4H"/>
    <property type="match status" value="1"/>
</dbReference>
<dbReference type="OMA" id="MANWAPR"/>
<feature type="compositionally biased region" description="Basic residues" evidence="3">
    <location>
        <begin position="27"/>
        <end position="43"/>
    </location>
</feature>
<dbReference type="Pfam" id="PF00076">
    <property type="entry name" value="RRM_1"/>
    <property type="match status" value="2"/>
</dbReference>
<feature type="region of interest" description="Disordered" evidence="3">
    <location>
        <begin position="1"/>
        <end position="144"/>
    </location>
</feature>
<evidence type="ECO:0000313" key="6">
    <source>
        <dbReference type="EMBL" id="PRQ75224.1"/>
    </source>
</evidence>
<keyword evidence="1 2" id="KW-0694">RNA-binding</keyword>
<dbReference type="STRING" id="5286.A0A0K3CIH6"/>
<evidence type="ECO:0000259" key="4">
    <source>
        <dbReference type="PROSITE" id="PS50102"/>
    </source>
</evidence>
<dbReference type="Gene3D" id="3.30.70.330">
    <property type="match status" value="2"/>
</dbReference>
<feature type="compositionally biased region" description="Basic and acidic residues" evidence="3">
    <location>
        <begin position="346"/>
        <end position="357"/>
    </location>
</feature>
<feature type="compositionally biased region" description="Low complexity" evidence="3">
    <location>
        <begin position="236"/>
        <end position="248"/>
    </location>
</feature>
<evidence type="ECO:0000256" key="2">
    <source>
        <dbReference type="PROSITE-ProRule" id="PRU00176"/>
    </source>
</evidence>
<feature type="compositionally biased region" description="Low complexity" evidence="3">
    <location>
        <begin position="52"/>
        <end position="61"/>
    </location>
</feature>
<dbReference type="OrthoDB" id="439808at2759"/>
<gene>
    <name evidence="5" type="primary">FGENESH: predicted gene_5.437</name>
    <name evidence="6" type="ORF">AAT19DRAFT_14246</name>
    <name evidence="5" type="ORF">BN2166_0028920</name>
</gene>
<feature type="compositionally biased region" description="Acidic residues" evidence="3">
    <location>
        <begin position="78"/>
        <end position="87"/>
    </location>
</feature>
<dbReference type="AlphaFoldDB" id="A0A0K3CIH6"/>
<reference evidence="5 7" key="1">
    <citation type="submission" date="2015-07" db="EMBL/GenBank/DDBJ databases">
        <authorList>
            <person name="Cajimat M.N.B."/>
            <person name="Milazzo M.L."/>
            <person name="Fulhorst C.F."/>
        </authorList>
    </citation>
    <scope>NUCLEOTIDE SEQUENCE [LARGE SCALE GENOMIC DNA]</scope>
    <source>
        <strain evidence="5">Single colony</strain>
    </source>
</reference>
<feature type="compositionally biased region" description="Polar residues" evidence="3">
    <location>
        <begin position="570"/>
        <end position="581"/>
    </location>
</feature>
<dbReference type="PROSITE" id="PS50102">
    <property type="entry name" value="RRM"/>
    <property type="match status" value="2"/>
</dbReference>
<evidence type="ECO:0000313" key="5">
    <source>
        <dbReference type="EMBL" id="CTR07031.1"/>
    </source>
</evidence>
<dbReference type="InterPro" id="IPR035979">
    <property type="entry name" value="RBD_domain_sf"/>
</dbReference>
<feature type="domain" description="RRM" evidence="4">
    <location>
        <begin position="151"/>
        <end position="231"/>
    </location>
</feature>
<feature type="compositionally biased region" description="Basic and acidic residues" evidence="3">
    <location>
        <begin position="535"/>
        <end position="550"/>
    </location>
</feature>
<evidence type="ECO:0000256" key="1">
    <source>
        <dbReference type="ARBA" id="ARBA00022884"/>
    </source>
</evidence>
<feature type="region of interest" description="Disordered" evidence="3">
    <location>
        <begin position="455"/>
        <end position="581"/>
    </location>
</feature>
<feature type="compositionally biased region" description="Low complexity" evidence="3">
    <location>
        <begin position="273"/>
        <end position="284"/>
    </location>
</feature>
<keyword evidence="7" id="KW-1185">Reference proteome</keyword>
<sequence length="581" mass="61620">MASDAALEIDTAPLAADHANEAAPAVKKSKGKGKAKDGSKKRKANDADDDAAPASAGTAPDSHSEANGAAHEVKEADGEGAGEDDDERPLSRKERRQAKKRKLAADAAGDDELLPPSKPAKSSTSTSTSQPTAPTSIGSTLVGNTPSRSAHGVWVGNLNFATHPRELLQWFKERGLEEVTRINMPGGKRQHENNRGFAYLDFPSATDVTIAVGLSEQHLDGRKLLIKSSTDYTGRPAPAASTSTSAAGAGAGTVKDVLSTLDSSALERPHPSAPAATTGEAPATLNRTARKILSRQKNPAGPTLFLGNLGFETTVEDIRDMFDRNQRRGREWAKGGVEEDEEEGAEKEGEAEEKKEEEASEAEDGEEKPKSDKKREQKKKREKGAPLDLAKAKDAGIRKVRLGTFEDSGKCKGWAFVDFHLPAQATRALLNLHNHQLNGRKLNVEYASAEAVRRGAVGTKSGGGGGGRGIAGPRRRGPREEGEEGEEGYEERGAGGKKRREREWDDTDVKALAAQAGGETGYGGPPPRAQRGPRPQRDDARKGGREDGGGAKRPKPGAALAMAQRASEGIVQSTGKKITFD</sequence>
<dbReference type="EMBL" id="LCTV02000005">
    <property type="protein sequence ID" value="PRQ75224.1"/>
    <property type="molecule type" value="Genomic_DNA"/>
</dbReference>
<feature type="domain" description="RRM" evidence="4">
    <location>
        <begin position="302"/>
        <end position="449"/>
    </location>
</feature>